<dbReference type="EMBL" id="JRQD01000001">
    <property type="protein sequence ID" value="KGM07843.1"/>
    <property type="molecule type" value="Genomic_DNA"/>
</dbReference>
<dbReference type="Proteomes" id="UP000029999">
    <property type="component" value="Unassembled WGS sequence"/>
</dbReference>
<dbReference type="STRING" id="392484.LP43_0259"/>
<dbReference type="CDD" id="cd06223">
    <property type="entry name" value="PRTases_typeI"/>
    <property type="match status" value="1"/>
</dbReference>
<dbReference type="InterPro" id="IPR029057">
    <property type="entry name" value="PRTase-like"/>
</dbReference>
<evidence type="ECO:0000313" key="3">
    <source>
        <dbReference type="Proteomes" id="UP000029999"/>
    </source>
</evidence>
<dbReference type="SUPFAM" id="SSF53271">
    <property type="entry name" value="PRTase-like"/>
    <property type="match status" value="1"/>
</dbReference>
<protein>
    <submittedName>
        <fullName evidence="2">Uracil phosphoribosyltransferase/Pyrimidine operon regulatory protein PyrR</fullName>
        <ecNumber evidence="2">2.4.2.9</ecNumber>
    </submittedName>
</protein>
<dbReference type="Gene3D" id="3.40.50.2020">
    <property type="match status" value="1"/>
</dbReference>
<dbReference type="InterPro" id="IPR050137">
    <property type="entry name" value="PyrR_bifunctional"/>
</dbReference>
<dbReference type="Pfam" id="PF00156">
    <property type="entry name" value="Pribosyltran"/>
    <property type="match status" value="1"/>
</dbReference>
<dbReference type="PANTHER" id="PTHR11608:SF0">
    <property type="entry name" value="BIFUNCTIONAL PROTEIN PYRR"/>
    <property type="match status" value="1"/>
</dbReference>
<dbReference type="PANTHER" id="PTHR11608">
    <property type="entry name" value="BIFUNCTIONAL PROTEIN PYRR"/>
    <property type="match status" value="1"/>
</dbReference>
<dbReference type="AlphaFoldDB" id="A0A0A0BH46"/>
<dbReference type="InterPro" id="IPR000836">
    <property type="entry name" value="PRTase_dom"/>
</dbReference>
<sequence>MTIAFTQSQVNDLLETMAADIRDRLGDKKPLLVGIHTGGVWIAKALQEILGADFFDASIGTLNIAYYRDDFTRIGMHPQVTPSDLPFAVDDRHLLLVDDVLHSGRTTRAALNEIFDYGRPASVSLAVLMERNGRELPIQADIIGDSISLNKDQHIKLTNNNGLQLEYRTKGVVNEE</sequence>
<accession>A0A0A0BH46</accession>
<dbReference type="GO" id="GO:0004845">
    <property type="term" value="F:uracil phosphoribosyltransferase activity"/>
    <property type="evidence" value="ECO:0007669"/>
    <property type="project" value="UniProtKB-EC"/>
</dbReference>
<gene>
    <name evidence="2" type="ORF">LP43_0259</name>
</gene>
<comment type="caution">
    <text evidence="2">The sequence shown here is derived from an EMBL/GenBank/DDBJ whole genome shotgun (WGS) entry which is preliminary data.</text>
</comment>
<dbReference type="NCBIfam" id="NF003545">
    <property type="entry name" value="PRK05205.1-1"/>
    <property type="match status" value="1"/>
</dbReference>
<reference evidence="2 3" key="1">
    <citation type="submission" date="2014-09" db="EMBL/GenBank/DDBJ databases">
        <authorList>
            <person name="Grob C."/>
            <person name="Taubert M."/>
            <person name="Howat A.M."/>
            <person name="Burns O.J."/>
            <person name="Dixon J.L."/>
            <person name="Chen Y."/>
            <person name="Murrell J.C."/>
        </authorList>
    </citation>
    <scope>NUCLEOTIDE SEQUENCE [LARGE SCALE GENOMIC DNA]</scope>
    <source>
        <strain evidence="2">L4</strain>
    </source>
</reference>
<keyword evidence="2" id="KW-0328">Glycosyltransferase</keyword>
<evidence type="ECO:0000313" key="2">
    <source>
        <dbReference type="EMBL" id="KGM07843.1"/>
    </source>
</evidence>
<organism evidence="2 3">
    <name type="scientific">Methylophaga thiooxydans</name>
    <dbReference type="NCBI Taxonomy" id="392484"/>
    <lineage>
        <taxon>Bacteria</taxon>
        <taxon>Pseudomonadati</taxon>
        <taxon>Pseudomonadota</taxon>
        <taxon>Gammaproteobacteria</taxon>
        <taxon>Thiotrichales</taxon>
        <taxon>Piscirickettsiaceae</taxon>
        <taxon>Methylophaga</taxon>
    </lineage>
</organism>
<keyword evidence="2" id="KW-0808">Transferase</keyword>
<dbReference type="EC" id="2.4.2.9" evidence="2"/>
<evidence type="ECO:0000259" key="1">
    <source>
        <dbReference type="Pfam" id="PF00156"/>
    </source>
</evidence>
<feature type="domain" description="Phosphoribosyltransferase" evidence="1">
    <location>
        <begin position="8"/>
        <end position="148"/>
    </location>
</feature>
<name>A0A0A0BH46_9GAMM</name>
<proteinExistence type="predicted"/>